<dbReference type="RefSeq" id="WP_085849893.1">
    <property type="nucleotide sequence ID" value="NZ_FNZV01000009.1"/>
</dbReference>
<evidence type="ECO:0000259" key="6">
    <source>
        <dbReference type="Pfam" id="PF04893"/>
    </source>
</evidence>
<feature type="transmembrane region" description="Helical" evidence="5">
    <location>
        <begin position="29"/>
        <end position="49"/>
    </location>
</feature>
<evidence type="ECO:0000256" key="4">
    <source>
        <dbReference type="ARBA" id="ARBA00023136"/>
    </source>
</evidence>
<keyword evidence="4 5" id="KW-0472">Membrane</keyword>
<comment type="subcellular location">
    <subcellularLocation>
        <location evidence="1">Membrane</location>
        <topology evidence="1">Multi-pass membrane protein</topology>
    </subcellularLocation>
</comment>
<keyword evidence="8" id="KW-1185">Reference proteome</keyword>
<evidence type="ECO:0000313" key="8">
    <source>
        <dbReference type="Proteomes" id="UP000193307"/>
    </source>
</evidence>
<keyword evidence="2 5" id="KW-0812">Transmembrane</keyword>
<name>A0A1Y5T346_9RHOB</name>
<evidence type="ECO:0000256" key="3">
    <source>
        <dbReference type="ARBA" id="ARBA00022989"/>
    </source>
</evidence>
<feature type="domain" description="Yip1" evidence="6">
    <location>
        <begin position="14"/>
        <end position="156"/>
    </location>
</feature>
<sequence>MGVVLDILRTYRTPRAVLRHRIGPQVDESGALVTVMLACSLIFVAQWPRLARVAFEAEQDIQVHIGGALLAWVFIMPLVLYVLAGALHLVLRLVGGKQSAYEVRMATFWALLAAAPLWLLYGLVVGFIGTGAGVTLIGFIAFAAFTLFWGLGLVEVAFPKEASHV</sequence>
<accession>A0A1Y5T346</accession>
<feature type="transmembrane region" description="Helical" evidence="5">
    <location>
        <begin position="134"/>
        <end position="158"/>
    </location>
</feature>
<dbReference type="OrthoDB" id="7771437at2"/>
<evidence type="ECO:0000256" key="5">
    <source>
        <dbReference type="SAM" id="Phobius"/>
    </source>
</evidence>
<reference evidence="7 8" key="1">
    <citation type="submission" date="2017-03" db="EMBL/GenBank/DDBJ databases">
        <authorList>
            <person name="Afonso C.L."/>
            <person name="Miller P.J."/>
            <person name="Scott M.A."/>
            <person name="Spackman E."/>
            <person name="Goraichik I."/>
            <person name="Dimitrov K.M."/>
            <person name="Suarez D.L."/>
            <person name="Swayne D.E."/>
        </authorList>
    </citation>
    <scope>NUCLEOTIDE SEQUENCE [LARGE SCALE GENOMIC DNA]</scope>
    <source>
        <strain evidence="7 8">CECT 7971</strain>
    </source>
</reference>
<keyword evidence="3 5" id="KW-1133">Transmembrane helix</keyword>
<organism evidence="7 8">
    <name type="scientific">Pacificibacter marinus</name>
    <dbReference type="NCBI Taxonomy" id="658057"/>
    <lineage>
        <taxon>Bacteria</taxon>
        <taxon>Pseudomonadati</taxon>
        <taxon>Pseudomonadota</taxon>
        <taxon>Alphaproteobacteria</taxon>
        <taxon>Rhodobacterales</taxon>
        <taxon>Roseobacteraceae</taxon>
        <taxon>Pacificibacter</taxon>
    </lineage>
</organism>
<evidence type="ECO:0000256" key="1">
    <source>
        <dbReference type="ARBA" id="ARBA00004141"/>
    </source>
</evidence>
<dbReference type="AlphaFoldDB" id="A0A1Y5T346"/>
<dbReference type="EMBL" id="FWFW01000009">
    <property type="protein sequence ID" value="SLN54325.1"/>
    <property type="molecule type" value="Genomic_DNA"/>
</dbReference>
<dbReference type="InterPro" id="IPR006977">
    <property type="entry name" value="Yip1_dom"/>
</dbReference>
<protein>
    <submittedName>
        <fullName evidence="7">Yip1 domain protein</fullName>
    </submittedName>
</protein>
<dbReference type="STRING" id="658057.SAMN04488032_10993"/>
<evidence type="ECO:0000256" key="2">
    <source>
        <dbReference type="ARBA" id="ARBA00022692"/>
    </source>
</evidence>
<feature type="transmembrane region" description="Helical" evidence="5">
    <location>
        <begin position="106"/>
        <end position="128"/>
    </location>
</feature>
<feature type="transmembrane region" description="Helical" evidence="5">
    <location>
        <begin position="69"/>
        <end position="94"/>
    </location>
</feature>
<dbReference type="Proteomes" id="UP000193307">
    <property type="component" value="Unassembled WGS sequence"/>
</dbReference>
<dbReference type="GO" id="GO:0016020">
    <property type="term" value="C:membrane"/>
    <property type="evidence" value="ECO:0007669"/>
    <property type="project" value="UniProtKB-SubCell"/>
</dbReference>
<gene>
    <name evidence="7" type="ORF">PAM7971_02784</name>
</gene>
<proteinExistence type="predicted"/>
<evidence type="ECO:0000313" key="7">
    <source>
        <dbReference type="EMBL" id="SLN54325.1"/>
    </source>
</evidence>
<dbReference type="Pfam" id="PF04893">
    <property type="entry name" value="Yip1"/>
    <property type="match status" value="1"/>
</dbReference>